<reference evidence="1" key="1">
    <citation type="journal article" date="2019" name="MBio">
        <title>Virus Genomes from Deep Sea Sediments Expand the Ocean Megavirome and Support Independent Origins of Viral Gigantism.</title>
        <authorList>
            <person name="Backstrom D."/>
            <person name="Yutin N."/>
            <person name="Jorgensen S.L."/>
            <person name="Dharamshi J."/>
            <person name="Homa F."/>
            <person name="Zaremba-Niedwiedzka K."/>
            <person name="Spang A."/>
            <person name="Wolf Y.I."/>
            <person name="Koonin E.V."/>
            <person name="Ettema T.J."/>
        </authorList>
    </citation>
    <scope>NUCLEOTIDE SEQUENCE</scope>
</reference>
<sequence length="317" mass="35948">MQFHGDNAIKFDITHLKMSKPKAKSQPTKNGKIDYEVASYSYNQGTVENPKTKPFVIELPAVECFGISQKYDKPTAGFSLTVDEKDHSDAIEVLDELYDFTIKEVFKNKSSFKKFSQAPSEESLKFIIKPVLRFQTDDDGTVTNENPAIFATMYTSGFNPVRFIGIDGKRIRWTSLKGVHFICIPTIKIMDFYVSSTANTIRAVLIKAVVMSIEDGSARDQEIISSHHVDVDDYVKQMRDLMSMTGDQNEVKEDTPFQHDSGMIKTDEPVQIADKPFNPQPDNPPDIDMEQYAAFLAFQKTKAKKDTKDEFEKFMGN</sequence>
<evidence type="ECO:0000313" key="1">
    <source>
        <dbReference type="EMBL" id="QBK93167.1"/>
    </source>
</evidence>
<protein>
    <submittedName>
        <fullName evidence="1">Uncharacterized protein</fullName>
    </submittedName>
</protein>
<name>A0A481ZBK4_9VIRU</name>
<proteinExistence type="predicted"/>
<gene>
    <name evidence="1" type="ORF">LCPAC403_03010</name>
</gene>
<accession>A0A481ZBK4</accession>
<dbReference type="EMBL" id="MK500590">
    <property type="protein sequence ID" value="QBK93167.1"/>
    <property type="molecule type" value="Genomic_DNA"/>
</dbReference>
<organism evidence="1">
    <name type="scientific">Pithovirus LCPAC403</name>
    <dbReference type="NCBI Taxonomy" id="2506596"/>
    <lineage>
        <taxon>Viruses</taxon>
        <taxon>Pithoviruses</taxon>
    </lineage>
</organism>